<dbReference type="GO" id="GO:0016740">
    <property type="term" value="F:transferase activity"/>
    <property type="evidence" value="ECO:0007669"/>
    <property type="project" value="UniProtKB-KW"/>
</dbReference>
<dbReference type="SUPFAM" id="SSF75304">
    <property type="entry name" value="Amidase signature (AS) enzymes"/>
    <property type="match status" value="1"/>
</dbReference>
<keyword evidence="3" id="KW-1185">Reference proteome</keyword>
<evidence type="ECO:0000313" key="3">
    <source>
        <dbReference type="Proteomes" id="UP000199215"/>
    </source>
</evidence>
<dbReference type="PANTHER" id="PTHR11895:SF7">
    <property type="entry name" value="GLUTAMYL-TRNA(GLN) AMIDOTRANSFERASE SUBUNIT A, MITOCHONDRIAL"/>
    <property type="match status" value="1"/>
</dbReference>
<dbReference type="Pfam" id="PF01425">
    <property type="entry name" value="Amidase"/>
    <property type="match status" value="1"/>
</dbReference>
<dbReference type="OrthoDB" id="359273at2157"/>
<reference evidence="2 3" key="1">
    <citation type="submission" date="2016-10" db="EMBL/GenBank/DDBJ databases">
        <authorList>
            <person name="de Groot N.N."/>
        </authorList>
    </citation>
    <scope>NUCLEOTIDE SEQUENCE [LARGE SCALE GENOMIC DNA]</scope>
    <source>
        <strain evidence="2 3">IBRC-M10418</strain>
    </source>
</reference>
<proteinExistence type="predicted"/>
<dbReference type="InterPro" id="IPR023631">
    <property type="entry name" value="Amidase_dom"/>
</dbReference>
<evidence type="ECO:0000313" key="2">
    <source>
        <dbReference type="EMBL" id="SEH63727.1"/>
    </source>
</evidence>
<dbReference type="AlphaFoldDB" id="A0A1H6JWN7"/>
<dbReference type="InterPro" id="IPR036928">
    <property type="entry name" value="AS_sf"/>
</dbReference>
<dbReference type="Gene3D" id="3.90.1300.10">
    <property type="entry name" value="Amidase signature (AS) domain"/>
    <property type="match status" value="1"/>
</dbReference>
<protein>
    <submittedName>
        <fullName evidence="2">Amidase/aspartyl-tRNA(Asn)/glutamyl-tRNA(Gln) amidotransferase subunit A</fullName>
    </submittedName>
</protein>
<dbReference type="EMBL" id="FNWU01000017">
    <property type="protein sequence ID" value="SEH63727.1"/>
    <property type="molecule type" value="Genomic_DNA"/>
</dbReference>
<name>A0A1H6JWN7_9EURY</name>
<feature type="domain" description="Amidase" evidence="1">
    <location>
        <begin position="27"/>
        <end position="466"/>
    </location>
</feature>
<dbReference type="PANTHER" id="PTHR11895">
    <property type="entry name" value="TRANSAMIDASE"/>
    <property type="match status" value="1"/>
</dbReference>
<sequence>MTNEDLCYLPATEMASRIKRGDLSPVDLVDAHIERIEAQEGDLNAFITLLTEEAREEAKEAERAVQTAEELGPLHGVPIAIKDLLGKMEGLPYTQGAKPLENVIVDETSIAVQRLQDAGAIVVGKTNTPEFGHKGQTDNLLIGETPTPFDLDRTSGGSSGGSAAAVAAGMVPIATGSDAGGSCRIPAAACGVFGYCPSFTRVPHRHRPNMFVAPPFYQTGTLSRSVGDAAVMLDVMTGPHLQDPFGLPDDGVDYVGATQRSIAGMDVAYSPDLDELFPVDPEIRSVVEESLDAFDTLGASVEEVEIGIDVTFEELWDAFMDHWSVTMAGINEAKKAQHGIDMYGDHRDELPDSVTEKIEEGREIGAVELGAQQSRITAFYRTIHALFEEYDLLVTPTLSIEPPSTEYVSGPPQINGQEVPGALGWFLTWPFNFTATPNASIPAGFTDNDLPVGMQIVGPRYHDERVFAASASFERVNPWDHAYPPV</sequence>
<dbReference type="InterPro" id="IPR000120">
    <property type="entry name" value="Amidase"/>
</dbReference>
<dbReference type="RefSeq" id="WP_092817798.1">
    <property type="nucleotide sequence ID" value="NZ_FNWU01000017.1"/>
</dbReference>
<dbReference type="STRING" id="1267564.SAMN05192561_11719"/>
<accession>A0A1H6JWN7</accession>
<evidence type="ECO:0000259" key="1">
    <source>
        <dbReference type="Pfam" id="PF01425"/>
    </source>
</evidence>
<gene>
    <name evidence="2" type="ORF">SAMN05192561_11719</name>
</gene>
<organism evidence="2 3">
    <name type="scientific">Halopenitus malekzadehii</name>
    <dbReference type="NCBI Taxonomy" id="1267564"/>
    <lineage>
        <taxon>Archaea</taxon>
        <taxon>Methanobacteriati</taxon>
        <taxon>Methanobacteriota</taxon>
        <taxon>Stenosarchaea group</taxon>
        <taxon>Halobacteria</taxon>
        <taxon>Halobacteriales</taxon>
        <taxon>Haloferacaceae</taxon>
        <taxon>Halopenitus</taxon>
    </lineage>
</organism>
<keyword evidence="2" id="KW-0808">Transferase</keyword>
<dbReference type="Proteomes" id="UP000199215">
    <property type="component" value="Unassembled WGS sequence"/>
</dbReference>